<accession>A0A1A9I0G7</accession>
<dbReference type="Proteomes" id="UP000077667">
    <property type="component" value="Chromosome"/>
</dbReference>
<proteinExistence type="predicted"/>
<dbReference type="KEGG" id="nia:A8C56_09250"/>
<dbReference type="Pfam" id="PF16264">
    <property type="entry name" value="SatD"/>
    <property type="match status" value="1"/>
</dbReference>
<dbReference type="OrthoDB" id="7064118at2"/>
<dbReference type="AlphaFoldDB" id="A0A1A9I0G7"/>
<dbReference type="RefSeq" id="WP_067754867.1">
    <property type="nucleotide sequence ID" value="NZ_CP015772.1"/>
</dbReference>
<keyword evidence="2" id="KW-1185">Reference proteome</keyword>
<gene>
    <name evidence="1" type="ORF">A8C56_09250</name>
</gene>
<protein>
    <submittedName>
        <fullName evidence="1">Uncharacterized protein</fullName>
    </submittedName>
</protein>
<sequence>MIAIITGDIIRSETTDPQEWMPVLKRFLKKQGSTPADWEIYRGDAFQLKLPPQDALFKCLLLKSMVKQKPELDVRLSIGLGTVDYEAGKITESNGTAFVRSGRQFDHLKEDKINLAFATGDAQADTTLNLMARFASLITDNWSVAAAEIVQLFMEKPELNQQQIADQLKINQSAVSQSRKRAQFDLLMDFNTYYKNTVKALNT</sequence>
<evidence type="ECO:0000313" key="2">
    <source>
        <dbReference type="Proteomes" id="UP000077667"/>
    </source>
</evidence>
<organism evidence="1 2">
    <name type="scientific">Niabella ginsenosidivorans</name>
    <dbReference type="NCBI Taxonomy" id="1176587"/>
    <lineage>
        <taxon>Bacteria</taxon>
        <taxon>Pseudomonadati</taxon>
        <taxon>Bacteroidota</taxon>
        <taxon>Chitinophagia</taxon>
        <taxon>Chitinophagales</taxon>
        <taxon>Chitinophagaceae</taxon>
        <taxon>Niabella</taxon>
    </lineage>
</organism>
<dbReference type="EMBL" id="CP015772">
    <property type="protein sequence ID" value="ANH81138.1"/>
    <property type="molecule type" value="Genomic_DNA"/>
</dbReference>
<dbReference type="InterPro" id="IPR032580">
    <property type="entry name" value="SatD"/>
</dbReference>
<reference evidence="1 2" key="1">
    <citation type="submission" date="2016-05" db="EMBL/GenBank/DDBJ databases">
        <title>Niabella ginsenosidivorans BS26 whole genome sequencing.</title>
        <authorList>
            <person name="Im W.T."/>
            <person name="Siddiqi M.Z."/>
        </authorList>
    </citation>
    <scope>NUCLEOTIDE SEQUENCE [LARGE SCALE GENOMIC DNA]</scope>
    <source>
        <strain evidence="1 2">BS26</strain>
    </source>
</reference>
<dbReference type="STRING" id="1176587.A8C56_09250"/>
<name>A0A1A9I0G7_9BACT</name>
<evidence type="ECO:0000313" key="1">
    <source>
        <dbReference type="EMBL" id="ANH81138.1"/>
    </source>
</evidence>